<protein>
    <submittedName>
        <fullName evidence="2">Carboxypeptidase regulatory-like domain-containing protein</fullName>
    </submittedName>
</protein>
<keyword evidence="2" id="KW-0645">Protease</keyword>
<dbReference type="KEGG" id="spii:G7077_07225"/>
<dbReference type="Proteomes" id="UP000503222">
    <property type="component" value="Chromosome"/>
</dbReference>
<reference evidence="2 3" key="1">
    <citation type="submission" date="2020-03" db="EMBL/GenBank/DDBJ databases">
        <title>Sphingomonas sp. nov., isolated from fish.</title>
        <authorList>
            <person name="Hyun D.-W."/>
            <person name="Bae J.-W."/>
        </authorList>
    </citation>
    <scope>NUCLEOTIDE SEQUENCE [LARGE SCALE GENOMIC DNA]</scope>
    <source>
        <strain evidence="2 3">HDW15B</strain>
    </source>
</reference>
<dbReference type="EMBL" id="CP049869">
    <property type="protein sequence ID" value="QIK78717.1"/>
    <property type="molecule type" value="Genomic_DNA"/>
</dbReference>
<dbReference type="SUPFAM" id="SSF49478">
    <property type="entry name" value="Cna protein B-type domain"/>
    <property type="match status" value="1"/>
</dbReference>
<dbReference type="GO" id="GO:0004180">
    <property type="term" value="F:carboxypeptidase activity"/>
    <property type="evidence" value="ECO:0007669"/>
    <property type="project" value="UniProtKB-KW"/>
</dbReference>
<accession>A0A6G7YPR0</accession>
<feature type="chain" id="PRO_5026071332" evidence="1">
    <location>
        <begin position="25"/>
        <end position="893"/>
    </location>
</feature>
<sequence length="893" mass="96389">MLGRRIRLAGWVAAAGLAASGAFAALAGTPGRDSWAADPEEQYLLDVNLRQLRLGEGVRAYSTPEGACVVLGDFLKVLDVPITVDLPAKKASGWAFREANRVNIDLGAGKVTYGASTSEMLDRQQIRETPEGWCVETNALARWMGIGVKPMTSSSVLLLESEAKLPVEMAIERERRAASLVRKASFDLMSVPKVKVPYRMWRAPALDFMVSAGVTYSATSGTRIDRRTSIAGAGELAQLSYSAQLSTDAVGRPDLLRLRTYRSDPDGGLLGPLKATHFGIGDVEGFDSRLSGTAQSGRGGIITNRPLFRPTAFGRTRFEGDLPSGWEAELYRNNELVGFSRPTENQRYVFDEVELQYGDNDIRVVLYGPQGQVRTREETINVGQENVPAGKTWYWAGFNQPGEDVIRLRGGQKMGEAVRGQAAVSVEHGLSDRMSVGAMARTMLLEDERLTFVEGTVRRAIGPAAAEVSVAYDSSGGKAIGGEIIGRIGKVNFRGEALAANNFHVRGTKAETVRDVRLAADAPLRIGRSLVPVRAGIRYSDFGNGTKQLEANTRLSTSIAHFNLATDLKYRKKTSRLGQPPPDELEWSMIGSGRVGDIRLRGISTFRILPEKRLQTVELSGYWAASEQADWEGGLVYDAERRRANARLSHIRRLDTVALAVTAEAATDRSVAVGLNLNFSLDPQRMAFSRQPLASAGSVRARVFRDLNDNGRYDDHEPLEKGALVTTGNRQTQRKTGGDGAVTIGGLAAFQPVVVGLDQSTLADPSLAPRKAMQVVTPRPGVSAYIDIPLVAAGAIEGALLKSGGLAFEGVDLELVDNAGDVVATARTDFDGFFLFDRIAYGNYRIRIAKDSAESAKLLPMVGGEVILSDDRPVTRLGGIEVSPMPIIASAAP</sequence>
<name>A0A6G7YPR0_9SPHN</name>
<organism evidence="2 3">
    <name type="scientific">Sphingomonas piscis</name>
    <dbReference type="NCBI Taxonomy" id="2714943"/>
    <lineage>
        <taxon>Bacteria</taxon>
        <taxon>Pseudomonadati</taxon>
        <taxon>Pseudomonadota</taxon>
        <taxon>Alphaproteobacteria</taxon>
        <taxon>Sphingomonadales</taxon>
        <taxon>Sphingomonadaceae</taxon>
        <taxon>Sphingomonas</taxon>
    </lineage>
</organism>
<proteinExistence type="predicted"/>
<feature type="signal peptide" evidence="1">
    <location>
        <begin position="1"/>
        <end position="24"/>
    </location>
</feature>
<keyword evidence="3" id="KW-1185">Reference proteome</keyword>
<keyword evidence="1" id="KW-0732">Signal</keyword>
<evidence type="ECO:0000256" key="1">
    <source>
        <dbReference type="SAM" id="SignalP"/>
    </source>
</evidence>
<dbReference type="Gene3D" id="2.60.40.10">
    <property type="entry name" value="Immunoglobulins"/>
    <property type="match status" value="1"/>
</dbReference>
<evidence type="ECO:0000313" key="3">
    <source>
        <dbReference type="Proteomes" id="UP000503222"/>
    </source>
</evidence>
<keyword evidence="2" id="KW-0378">Hydrolase</keyword>
<keyword evidence="2" id="KW-0121">Carboxypeptidase</keyword>
<dbReference type="InterPro" id="IPR013783">
    <property type="entry name" value="Ig-like_fold"/>
</dbReference>
<evidence type="ECO:0000313" key="2">
    <source>
        <dbReference type="EMBL" id="QIK78717.1"/>
    </source>
</evidence>
<dbReference type="AlphaFoldDB" id="A0A6G7YPR0"/>
<dbReference type="RefSeq" id="WP_166411110.1">
    <property type="nucleotide sequence ID" value="NZ_CP049869.1"/>
</dbReference>
<gene>
    <name evidence="2" type="ORF">G7077_07225</name>
</gene>